<evidence type="ECO:0000313" key="3">
    <source>
        <dbReference type="EMBL" id="MDP9869766.1"/>
    </source>
</evidence>
<dbReference type="Pfam" id="PF08751">
    <property type="entry name" value="TrwC"/>
    <property type="match status" value="1"/>
</dbReference>
<keyword evidence="4" id="KW-1185">Reference proteome</keyword>
<evidence type="ECO:0000259" key="2">
    <source>
        <dbReference type="Pfam" id="PF08751"/>
    </source>
</evidence>
<sequence>MARLHAIEGSMRSVEHRLRQSHLLLHETRQGRQPGQRTLNWAGNGLRDLGLQPGTVLSAEQRPIARALMDGRDPRTGRRLVRAGNHGHQVTLGLPRSVSVLHGLAPHHLALQLEDAVAAAVTETVAVLEQWTAYGLRGGNGAGRPAARIQGSGLLGWVVWGYLTLPAGRILPAPRLHAKLMIANMVRGRDGRWSAVAGGGGRDLRRHALLAQAYLQARVRRMTSERFGFGWALDPHRGLWEVDAVPAHVRELFSEQHTPPAHRQARPQDPDGTGQDDGTIEPAPGDAPATPSTSFHFCDVRAAWRRQVRQLGVDPARLVTQCLSTALRPPRRPGTAQITRWVVRPERGVTAHHDEAARVNVLREVLQAMPDGVADLPDAERLTDEVLTHLRAVPVPADRPSVLSNSQCYLIPPHRTSH</sequence>
<protein>
    <submittedName>
        <fullName evidence="3">Conjugative relaxase-like TrwC/TraI family protein</fullName>
    </submittedName>
</protein>
<name>A0ABT9RLS1_9ACTN</name>
<organism evidence="3 4">
    <name type="scientific">Streptosporangium brasiliense</name>
    <dbReference type="NCBI Taxonomy" id="47480"/>
    <lineage>
        <taxon>Bacteria</taxon>
        <taxon>Bacillati</taxon>
        <taxon>Actinomycetota</taxon>
        <taxon>Actinomycetes</taxon>
        <taxon>Streptosporangiales</taxon>
        <taxon>Streptosporangiaceae</taxon>
        <taxon>Streptosporangium</taxon>
    </lineage>
</organism>
<reference evidence="3 4" key="1">
    <citation type="submission" date="2023-07" db="EMBL/GenBank/DDBJ databases">
        <title>Sequencing the genomes of 1000 actinobacteria strains.</title>
        <authorList>
            <person name="Klenk H.-P."/>
        </authorList>
    </citation>
    <scope>NUCLEOTIDE SEQUENCE [LARGE SCALE GENOMIC DNA]</scope>
    <source>
        <strain evidence="3 4">DSM 44109</strain>
    </source>
</reference>
<feature type="domain" description="TrwC relaxase" evidence="2">
    <location>
        <begin position="35"/>
        <end position="258"/>
    </location>
</feature>
<proteinExistence type="predicted"/>
<dbReference type="Proteomes" id="UP001230426">
    <property type="component" value="Unassembled WGS sequence"/>
</dbReference>
<accession>A0ABT9RLS1</accession>
<comment type="caution">
    <text evidence="3">The sequence shown here is derived from an EMBL/GenBank/DDBJ whole genome shotgun (WGS) entry which is preliminary data.</text>
</comment>
<feature type="region of interest" description="Disordered" evidence="1">
    <location>
        <begin position="255"/>
        <end position="292"/>
    </location>
</feature>
<evidence type="ECO:0000256" key="1">
    <source>
        <dbReference type="SAM" id="MobiDB-lite"/>
    </source>
</evidence>
<dbReference type="EMBL" id="JAUSRB010000002">
    <property type="protein sequence ID" value="MDP9869766.1"/>
    <property type="molecule type" value="Genomic_DNA"/>
</dbReference>
<dbReference type="SUPFAM" id="SSF55464">
    <property type="entry name" value="Origin of replication-binding domain, RBD-like"/>
    <property type="match status" value="1"/>
</dbReference>
<gene>
    <name evidence="3" type="ORF">J2S55_009032</name>
</gene>
<dbReference type="RefSeq" id="WP_306874063.1">
    <property type="nucleotide sequence ID" value="NZ_JAUSRB010000002.1"/>
</dbReference>
<evidence type="ECO:0000313" key="4">
    <source>
        <dbReference type="Proteomes" id="UP001230426"/>
    </source>
</evidence>
<dbReference type="InterPro" id="IPR014862">
    <property type="entry name" value="TrwC"/>
</dbReference>